<gene>
    <name evidence="8" type="ORF">VTJ49DRAFT_3590</name>
</gene>
<reference evidence="8 9" key="1">
    <citation type="journal article" date="2024" name="Commun. Biol.">
        <title>Comparative genomic analysis of thermophilic fungi reveals convergent evolutionary adaptations and gene losses.</title>
        <authorList>
            <person name="Steindorff A.S."/>
            <person name="Aguilar-Pontes M.V."/>
            <person name="Robinson A.J."/>
            <person name="Andreopoulos B."/>
            <person name="LaButti K."/>
            <person name="Kuo A."/>
            <person name="Mondo S."/>
            <person name="Riley R."/>
            <person name="Otillar R."/>
            <person name="Haridas S."/>
            <person name="Lipzen A."/>
            <person name="Grimwood J."/>
            <person name="Schmutz J."/>
            <person name="Clum A."/>
            <person name="Reid I.D."/>
            <person name="Moisan M.C."/>
            <person name="Butler G."/>
            <person name="Nguyen T.T.M."/>
            <person name="Dewar K."/>
            <person name="Conant G."/>
            <person name="Drula E."/>
            <person name="Henrissat B."/>
            <person name="Hansel C."/>
            <person name="Singer S."/>
            <person name="Hutchinson M.I."/>
            <person name="de Vries R.P."/>
            <person name="Natvig D.O."/>
            <person name="Powell A.J."/>
            <person name="Tsang A."/>
            <person name="Grigoriev I.V."/>
        </authorList>
    </citation>
    <scope>NUCLEOTIDE SEQUENCE [LARGE SCALE GENOMIC DNA]</scope>
    <source>
        <strain evidence="8 9">CBS 620.91</strain>
    </source>
</reference>
<feature type="transmembrane region" description="Helical" evidence="6">
    <location>
        <begin position="121"/>
        <end position="141"/>
    </location>
</feature>
<evidence type="ECO:0000256" key="4">
    <source>
        <dbReference type="ARBA" id="ARBA00023136"/>
    </source>
</evidence>
<proteinExistence type="predicted"/>
<feature type="transmembrane region" description="Helical" evidence="6">
    <location>
        <begin position="93"/>
        <end position="109"/>
    </location>
</feature>
<dbReference type="PANTHER" id="PTHR23112">
    <property type="entry name" value="G PROTEIN-COUPLED RECEPTOR 157-RELATED"/>
    <property type="match status" value="1"/>
</dbReference>
<evidence type="ECO:0000256" key="3">
    <source>
        <dbReference type="ARBA" id="ARBA00022989"/>
    </source>
</evidence>
<dbReference type="Proteomes" id="UP001583172">
    <property type="component" value="Unassembled WGS sequence"/>
</dbReference>
<feature type="compositionally biased region" description="Low complexity" evidence="5">
    <location>
        <begin position="305"/>
        <end position="318"/>
    </location>
</feature>
<dbReference type="PANTHER" id="PTHR23112:SF22">
    <property type="entry name" value="G-PROTEIN COUPLED RECEPTOR"/>
    <property type="match status" value="1"/>
</dbReference>
<feature type="compositionally biased region" description="Basic and acidic residues" evidence="5">
    <location>
        <begin position="536"/>
        <end position="546"/>
    </location>
</feature>
<dbReference type="SUPFAM" id="SSF81321">
    <property type="entry name" value="Family A G protein-coupled receptor-like"/>
    <property type="match status" value="1"/>
</dbReference>
<name>A0ABR3VM38_HUMIN</name>
<protein>
    <recommendedName>
        <fullName evidence="7">G-protein coupled receptors family 2 profile 2 domain-containing protein</fullName>
    </recommendedName>
</protein>
<evidence type="ECO:0000256" key="2">
    <source>
        <dbReference type="ARBA" id="ARBA00022692"/>
    </source>
</evidence>
<evidence type="ECO:0000313" key="8">
    <source>
        <dbReference type="EMBL" id="KAL1842949.1"/>
    </source>
</evidence>
<feature type="transmembrane region" description="Helical" evidence="6">
    <location>
        <begin position="165"/>
        <end position="187"/>
    </location>
</feature>
<keyword evidence="3 6" id="KW-1133">Transmembrane helix</keyword>
<dbReference type="PROSITE" id="PS50261">
    <property type="entry name" value="G_PROTEIN_RECEP_F2_4"/>
    <property type="match status" value="1"/>
</dbReference>
<comment type="subcellular location">
    <subcellularLocation>
        <location evidence="1">Membrane</location>
        <topology evidence="1">Multi-pass membrane protein</topology>
    </subcellularLocation>
</comment>
<evidence type="ECO:0000256" key="5">
    <source>
        <dbReference type="SAM" id="MobiDB-lite"/>
    </source>
</evidence>
<keyword evidence="4 6" id="KW-0472">Membrane</keyword>
<feature type="region of interest" description="Disordered" evidence="5">
    <location>
        <begin position="243"/>
        <end position="335"/>
    </location>
</feature>
<organism evidence="8 9">
    <name type="scientific">Humicola insolens</name>
    <name type="common">Soft-rot fungus</name>
    <dbReference type="NCBI Taxonomy" id="85995"/>
    <lineage>
        <taxon>Eukaryota</taxon>
        <taxon>Fungi</taxon>
        <taxon>Dikarya</taxon>
        <taxon>Ascomycota</taxon>
        <taxon>Pezizomycotina</taxon>
        <taxon>Sordariomycetes</taxon>
        <taxon>Sordariomycetidae</taxon>
        <taxon>Sordariales</taxon>
        <taxon>Chaetomiaceae</taxon>
        <taxon>Mycothermus</taxon>
    </lineage>
</organism>
<keyword evidence="2 6" id="KW-0812">Transmembrane</keyword>
<evidence type="ECO:0000313" key="9">
    <source>
        <dbReference type="Proteomes" id="UP001583172"/>
    </source>
</evidence>
<feature type="transmembrane region" description="Helical" evidence="6">
    <location>
        <begin position="48"/>
        <end position="73"/>
    </location>
</feature>
<dbReference type="InterPro" id="IPR017981">
    <property type="entry name" value="GPCR_2-like_7TM"/>
</dbReference>
<comment type="caution">
    <text evidence="8">The sequence shown here is derived from an EMBL/GenBank/DDBJ whole genome shotgun (WGS) entry which is preliminary data.</text>
</comment>
<evidence type="ECO:0000256" key="1">
    <source>
        <dbReference type="ARBA" id="ARBA00004141"/>
    </source>
</evidence>
<keyword evidence="9" id="KW-1185">Reference proteome</keyword>
<accession>A0ABR3VM38</accession>
<feature type="transmembrane region" description="Helical" evidence="6">
    <location>
        <begin position="417"/>
        <end position="438"/>
    </location>
</feature>
<feature type="domain" description="G-protein coupled receptors family 2 profile 2" evidence="7">
    <location>
        <begin position="9"/>
        <end position="198"/>
    </location>
</feature>
<evidence type="ECO:0000259" key="7">
    <source>
        <dbReference type="PROSITE" id="PS50261"/>
    </source>
</evidence>
<sequence length="546" mass="60126">MQGLSEADTARIIAIERGCSAISLMGCLFVLITFTVSDAFRQRAINRMVFYATFGNMLTNVATLMTTSFTHSVDSFGCQLQAFLIQVFMQGDAYWAMSMAINVYLTFYHKYDARQLRKMEIWYFLGCYGVPFIPGFTFFWVSQEGKGRPYGNAVLWCWLKPEWDIWRIVSFYGPIWVAITIAFIIYIRAGREIYRKRQKMLNFSSSATATGTAAGGEPFSPQNEFSPAFNFKTTEVTQTTEIISTPAPAANPRSGTVSPPPNPSYSVTISADAQAHHSRPSLEDSDTDLSAGSLTLAGAPSHPQPATTITTTTTTTAPAIPPAPTTTNRPKRPRLSTQVSIAPTVTATVTSIHAGGPAAGGNQHHHHRRAHIESHNAIWSYTKCAVLFFTVLLITWIPSSANRVYSIVHNGEVSRSLFFASAFVLPLQGFWNGVIYIVTSWAACKSLWGSMVLGFGGVLDKCGGCVGRRRRVSSVVEITDVKMRRMGGASTQAGDLEQGQQQQQQQQGQRHPVGMWMRGGRKERNSESTSMEDLTGDVHGDRIEHV</sequence>
<feature type="region of interest" description="Disordered" evidence="5">
    <location>
        <begin position="489"/>
        <end position="546"/>
    </location>
</feature>
<dbReference type="EMBL" id="JAZGSY010000028">
    <property type="protein sequence ID" value="KAL1842949.1"/>
    <property type="molecule type" value="Genomic_DNA"/>
</dbReference>
<feature type="compositionally biased region" description="Low complexity" evidence="5">
    <location>
        <begin position="498"/>
        <end position="509"/>
    </location>
</feature>
<dbReference type="Pfam" id="PF05462">
    <property type="entry name" value="Dicty_CAR"/>
    <property type="match status" value="1"/>
</dbReference>
<feature type="transmembrane region" description="Helical" evidence="6">
    <location>
        <begin position="378"/>
        <end position="397"/>
    </location>
</feature>
<feature type="transmembrane region" description="Helical" evidence="6">
    <location>
        <begin position="12"/>
        <end position="36"/>
    </location>
</feature>
<evidence type="ECO:0000256" key="6">
    <source>
        <dbReference type="SAM" id="Phobius"/>
    </source>
</evidence>
<dbReference type="Gene3D" id="1.20.1070.10">
    <property type="entry name" value="Rhodopsin 7-helix transmembrane proteins"/>
    <property type="match status" value="1"/>
</dbReference>